<dbReference type="EMBL" id="RRYP01001964">
    <property type="protein sequence ID" value="TNV85275.1"/>
    <property type="molecule type" value="Genomic_DNA"/>
</dbReference>
<feature type="region of interest" description="Disordered" evidence="1">
    <location>
        <begin position="52"/>
        <end position="75"/>
    </location>
</feature>
<protein>
    <submittedName>
        <fullName evidence="2">Uncharacterized protein</fullName>
    </submittedName>
</protein>
<evidence type="ECO:0000313" key="3">
    <source>
        <dbReference type="Proteomes" id="UP000785679"/>
    </source>
</evidence>
<accession>A0A8J8P3A6</accession>
<name>A0A8J8P3A6_HALGN</name>
<comment type="caution">
    <text evidence="2">The sequence shown here is derived from an EMBL/GenBank/DDBJ whole genome shotgun (WGS) entry which is preliminary data.</text>
</comment>
<proteinExistence type="predicted"/>
<keyword evidence="3" id="KW-1185">Reference proteome</keyword>
<evidence type="ECO:0000256" key="1">
    <source>
        <dbReference type="SAM" id="MobiDB-lite"/>
    </source>
</evidence>
<reference evidence="2" key="1">
    <citation type="submission" date="2019-06" db="EMBL/GenBank/DDBJ databases">
        <authorList>
            <person name="Zheng W."/>
        </authorList>
    </citation>
    <scope>NUCLEOTIDE SEQUENCE</scope>
    <source>
        <strain evidence="2">QDHG01</strain>
    </source>
</reference>
<feature type="compositionally biased region" description="Basic and acidic residues" evidence="1">
    <location>
        <begin position="52"/>
        <end position="66"/>
    </location>
</feature>
<dbReference type="Proteomes" id="UP000785679">
    <property type="component" value="Unassembled WGS sequence"/>
</dbReference>
<sequence length="355" mass="41732">MAEIKRSLWEVDRREGSFKRHMNILHTDFANKIIVRKKEQALIDIAEKLQAERDSMRSPRLTERSKSTRRNVKGGVRGSLTGLIESQIMSHRKNSTNSQRYYVEENHRPRAERLLVKYQSTEQTNPYQAPPSAQATSMLKGRLSRLNIPIKRDNQVSSETRQQPLQFTAQLPSLIAQVKLVQILDKELIKKKKQEQIQRLIDKFKYLMSLTKSDVSYSDPTRLDITNKEWCRMLLHSDLSFLSFQQFRQLLKVERILTPIARELQFIHGFDKFSREELEDALSQCDKDLFLQLRDKVISYDQLRARVAERQGIATYKVFDDIKGLLNPSILEKLEKQKLRKQAQILRMRKQPVLL</sequence>
<gene>
    <name evidence="2" type="ORF">FGO68_gene4245</name>
</gene>
<evidence type="ECO:0000313" key="2">
    <source>
        <dbReference type="EMBL" id="TNV85275.1"/>
    </source>
</evidence>
<organism evidence="2 3">
    <name type="scientific">Halteria grandinella</name>
    <dbReference type="NCBI Taxonomy" id="5974"/>
    <lineage>
        <taxon>Eukaryota</taxon>
        <taxon>Sar</taxon>
        <taxon>Alveolata</taxon>
        <taxon>Ciliophora</taxon>
        <taxon>Intramacronucleata</taxon>
        <taxon>Spirotrichea</taxon>
        <taxon>Stichotrichia</taxon>
        <taxon>Sporadotrichida</taxon>
        <taxon>Halteriidae</taxon>
        <taxon>Halteria</taxon>
    </lineage>
</organism>
<dbReference type="AlphaFoldDB" id="A0A8J8P3A6"/>
<dbReference type="OrthoDB" id="10658613at2759"/>